<organism evidence="1 2">
    <name type="scientific">Uabimicrobium amorphum</name>
    <dbReference type="NCBI Taxonomy" id="2596890"/>
    <lineage>
        <taxon>Bacteria</taxon>
        <taxon>Pseudomonadati</taxon>
        <taxon>Planctomycetota</taxon>
        <taxon>Candidatus Uabimicrobiia</taxon>
        <taxon>Candidatus Uabimicrobiales</taxon>
        <taxon>Candidatus Uabimicrobiaceae</taxon>
        <taxon>Candidatus Uabimicrobium</taxon>
    </lineage>
</organism>
<evidence type="ECO:0000313" key="2">
    <source>
        <dbReference type="Proteomes" id="UP000326354"/>
    </source>
</evidence>
<keyword evidence="2" id="KW-1185">Reference proteome</keyword>
<dbReference type="KEGG" id="uam:UABAM_05327"/>
<reference evidence="1 2" key="1">
    <citation type="submission" date="2019-08" db="EMBL/GenBank/DDBJ databases">
        <title>Complete genome sequence of Candidatus Uab amorphum.</title>
        <authorList>
            <person name="Shiratori T."/>
            <person name="Suzuki S."/>
            <person name="Kakizawa Y."/>
            <person name="Ishida K."/>
        </authorList>
    </citation>
    <scope>NUCLEOTIDE SEQUENCE [LARGE SCALE GENOMIC DNA]</scope>
    <source>
        <strain evidence="1 2">SRT547</strain>
    </source>
</reference>
<dbReference type="EMBL" id="AP019860">
    <property type="protein sequence ID" value="BBM86925.1"/>
    <property type="molecule type" value="Genomic_DNA"/>
</dbReference>
<sequence>MKQLLLTICILSMAYCTPTGEWILLGERTVTRRDKDAITVKEKGMFNKIKLMHAAGGRLRLQSMTVHFSDYTQQLIPLAGRKLSRGQETEVFSLRGGKRVILHVSLKYRGKLFGKKPRIQVWGLRDSTSNIPKTDWQHLGSKTVNFRSEYDTIVVGKHHGAFHALQLQAEENDVFIHNVAVHLGNGELQSIVVNKLVAKNSSEQLKLQGARFIEKVVFKYASHSRGRRALIHLLGARGKKVVTMTEKAEKNWNLLGQANVSQGSDLESIYIYGSSQTISMLRTNIRNRKVHITEAVVYFTDDTSLQIPINKTFQAGEASRAFSIGGKKVVKRIDFVYQTKGIDYSQPGVVEVWGR</sequence>
<accession>A0A5S9IUP0</accession>
<dbReference type="OrthoDB" id="674046at2"/>
<proteinExistence type="predicted"/>
<dbReference type="RefSeq" id="WP_151970961.1">
    <property type="nucleotide sequence ID" value="NZ_AP019860.1"/>
</dbReference>
<gene>
    <name evidence="1" type="ORF">UABAM_05327</name>
</gene>
<protein>
    <submittedName>
        <fullName evidence="1">Uncharacterized protein</fullName>
    </submittedName>
</protein>
<dbReference type="AlphaFoldDB" id="A0A5S9IUP0"/>
<evidence type="ECO:0000313" key="1">
    <source>
        <dbReference type="EMBL" id="BBM86925.1"/>
    </source>
</evidence>
<dbReference type="Proteomes" id="UP000326354">
    <property type="component" value="Chromosome"/>
</dbReference>
<name>A0A5S9IUP0_UABAM</name>